<gene>
    <name evidence="2" type="ORF">PIIN_02344</name>
</gene>
<keyword evidence="1" id="KW-0732">Signal</keyword>
<evidence type="ECO:0000313" key="3">
    <source>
        <dbReference type="Proteomes" id="UP000007148"/>
    </source>
</evidence>
<dbReference type="EMBL" id="CAFZ01000033">
    <property type="protein sequence ID" value="CCA68480.1"/>
    <property type="molecule type" value="Genomic_DNA"/>
</dbReference>
<comment type="caution">
    <text evidence="2">The sequence shown here is derived from an EMBL/GenBank/DDBJ whole genome shotgun (WGS) entry which is preliminary data.</text>
</comment>
<accession>G4TAV2</accession>
<evidence type="ECO:0000256" key="1">
    <source>
        <dbReference type="SAM" id="SignalP"/>
    </source>
</evidence>
<dbReference type="OMA" id="NIGNTCT"/>
<dbReference type="OrthoDB" id="2758521at2759"/>
<sequence length="211" mass="22972">MLYWILVSTLALMVSAANVTVDDTGQDIVYSGSWNIGNTCTVCVAQPQGNRTYQQTWHDVTRDAGGSVTLYGILADIVRDGFTTNVNLTISIDGEAKGVYQHVPQPLNTYSYDVPMLSVSGLSAGSHTLRAELEPNSMWMFDYLVYTTVDSVSNSSAQATSIAQTTYRPATTIFNSETTQTETGNAYRRFWNLPLVATSAGALIMCLFSGF</sequence>
<feature type="chain" id="PRO_5003468920" evidence="1">
    <location>
        <begin position="17"/>
        <end position="211"/>
    </location>
</feature>
<dbReference type="HOGENOM" id="CLU_081164_0_1_1"/>
<keyword evidence="3" id="KW-1185">Reference proteome</keyword>
<proteinExistence type="predicted"/>
<organism evidence="2 3">
    <name type="scientific">Serendipita indica (strain DSM 11827)</name>
    <name type="common">Root endophyte fungus</name>
    <name type="synonym">Piriformospora indica</name>
    <dbReference type="NCBI Taxonomy" id="1109443"/>
    <lineage>
        <taxon>Eukaryota</taxon>
        <taxon>Fungi</taxon>
        <taxon>Dikarya</taxon>
        <taxon>Basidiomycota</taxon>
        <taxon>Agaricomycotina</taxon>
        <taxon>Agaricomycetes</taxon>
        <taxon>Sebacinales</taxon>
        <taxon>Serendipitaceae</taxon>
        <taxon>Serendipita</taxon>
    </lineage>
</organism>
<dbReference type="InParanoid" id="G4TAV2"/>
<evidence type="ECO:0000313" key="2">
    <source>
        <dbReference type="EMBL" id="CCA68480.1"/>
    </source>
</evidence>
<reference evidence="2" key="2">
    <citation type="submission" date="2011-05" db="EMBL/GenBank/DDBJ databases">
        <authorList>
            <person name="MIPS"/>
        </authorList>
    </citation>
    <scope>NUCLEOTIDE SEQUENCE</scope>
    <source>
        <strain evidence="2">DSM 11827</strain>
    </source>
</reference>
<protein>
    <submittedName>
        <fullName evidence="2">Uncharacterized protein</fullName>
    </submittedName>
</protein>
<name>G4TAV2_SERID</name>
<dbReference type="AlphaFoldDB" id="G4TAV2"/>
<dbReference type="Proteomes" id="UP000007148">
    <property type="component" value="Unassembled WGS sequence"/>
</dbReference>
<reference evidence="2" key="1">
    <citation type="journal article" date="2011" name="PLoS Pathog.">
        <title>Endophytic Life Strategies Decoded by Genome and Transcriptome Analyses of the Mutualistic Root Symbiont Piriformospora indica.</title>
        <authorList>
            <person name="Zuccaro A."/>
            <person name="Lahrmann U."/>
            <person name="Guldener U."/>
            <person name="Langen G."/>
            <person name="Pfiffi S."/>
            <person name="Biedenkopf D."/>
            <person name="Wong P."/>
            <person name="Samans B."/>
            <person name="Grimm C."/>
            <person name="Basiewicz M."/>
            <person name="Murat C."/>
            <person name="Martin F."/>
            <person name="Kogel K.H."/>
        </authorList>
    </citation>
    <scope>NUCLEOTIDE SEQUENCE [LARGE SCALE GENOMIC DNA]</scope>
    <source>
        <strain evidence="2">DSM 11827</strain>
    </source>
</reference>
<feature type="signal peptide" evidence="1">
    <location>
        <begin position="1"/>
        <end position="16"/>
    </location>
</feature>